<comment type="caution">
    <text evidence="2">The sequence shown here is derived from an EMBL/GenBank/DDBJ whole genome shotgun (WGS) entry which is preliminary data.</text>
</comment>
<organism evidence="2 3">
    <name type="scientific">Pholiota conissans</name>
    <dbReference type="NCBI Taxonomy" id="109636"/>
    <lineage>
        <taxon>Eukaryota</taxon>
        <taxon>Fungi</taxon>
        <taxon>Dikarya</taxon>
        <taxon>Basidiomycota</taxon>
        <taxon>Agaricomycotina</taxon>
        <taxon>Agaricomycetes</taxon>
        <taxon>Agaricomycetidae</taxon>
        <taxon>Agaricales</taxon>
        <taxon>Agaricineae</taxon>
        <taxon>Strophariaceae</taxon>
        <taxon>Pholiota</taxon>
    </lineage>
</organism>
<keyword evidence="3" id="KW-1185">Reference proteome</keyword>
<name>A0A9P5YXP9_9AGAR</name>
<evidence type="ECO:0000313" key="2">
    <source>
        <dbReference type="EMBL" id="KAF9477409.1"/>
    </source>
</evidence>
<feature type="compositionally biased region" description="Polar residues" evidence="1">
    <location>
        <begin position="149"/>
        <end position="159"/>
    </location>
</feature>
<sequence length="183" mass="19811">MISQPRNLQGSHDRSLRKESCVRWLVGGWNSASFDTTITVDSSRMSDESMKFDASMGPESSNVMRDDCGPDVDSYVKRFKVGQSSETGNIAGAAAGSTQMMRNGVKTTSTVGEDGVGGDNARVLMSVLRDAYGIRGGNREQGWRGNFGESGNNRPTSPDITEAPKRLVIVSDIAPDLFQIIKR</sequence>
<evidence type="ECO:0000313" key="3">
    <source>
        <dbReference type="Proteomes" id="UP000807469"/>
    </source>
</evidence>
<gene>
    <name evidence="2" type="ORF">BDN70DRAFT_896563</name>
</gene>
<feature type="region of interest" description="Disordered" evidence="1">
    <location>
        <begin position="139"/>
        <end position="160"/>
    </location>
</feature>
<accession>A0A9P5YXP9</accession>
<reference evidence="2" key="1">
    <citation type="submission" date="2020-11" db="EMBL/GenBank/DDBJ databases">
        <authorList>
            <consortium name="DOE Joint Genome Institute"/>
            <person name="Ahrendt S."/>
            <person name="Riley R."/>
            <person name="Andreopoulos W."/>
            <person name="Labutti K."/>
            <person name="Pangilinan J."/>
            <person name="Ruiz-Duenas F.J."/>
            <person name="Barrasa J.M."/>
            <person name="Sanchez-Garcia M."/>
            <person name="Camarero S."/>
            <person name="Miyauchi S."/>
            <person name="Serrano A."/>
            <person name="Linde D."/>
            <person name="Babiker R."/>
            <person name="Drula E."/>
            <person name="Ayuso-Fernandez I."/>
            <person name="Pacheco R."/>
            <person name="Padilla G."/>
            <person name="Ferreira P."/>
            <person name="Barriuso J."/>
            <person name="Kellner H."/>
            <person name="Castanera R."/>
            <person name="Alfaro M."/>
            <person name="Ramirez L."/>
            <person name="Pisabarro A.G."/>
            <person name="Kuo A."/>
            <person name="Tritt A."/>
            <person name="Lipzen A."/>
            <person name="He G."/>
            <person name="Yan M."/>
            <person name="Ng V."/>
            <person name="Cullen D."/>
            <person name="Martin F."/>
            <person name="Rosso M.-N."/>
            <person name="Henrissat B."/>
            <person name="Hibbett D."/>
            <person name="Martinez A.T."/>
            <person name="Grigoriev I.V."/>
        </authorList>
    </citation>
    <scope>NUCLEOTIDE SEQUENCE</scope>
    <source>
        <strain evidence="2">CIRM-BRFM 674</strain>
    </source>
</reference>
<dbReference type="Proteomes" id="UP000807469">
    <property type="component" value="Unassembled WGS sequence"/>
</dbReference>
<dbReference type="EMBL" id="MU155262">
    <property type="protein sequence ID" value="KAF9477409.1"/>
    <property type="molecule type" value="Genomic_DNA"/>
</dbReference>
<dbReference type="AlphaFoldDB" id="A0A9P5YXP9"/>
<protein>
    <submittedName>
        <fullName evidence="2">Uncharacterized protein</fullName>
    </submittedName>
</protein>
<proteinExistence type="predicted"/>
<evidence type="ECO:0000256" key="1">
    <source>
        <dbReference type="SAM" id="MobiDB-lite"/>
    </source>
</evidence>